<dbReference type="NCBIfam" id="TIGR04025">
    <property type="entry name" value="PPOX_FMN_DR2398"/>
    <property type="match status" value="1"/>
</dbReference>
<dbReference type="Gene3D" id="2.30.110.10">
    <property type="entry name" value="Electron Transport, Fmn-binding Protein, Chain A"/>
    <property type="match status" value="1"/>
</dbReference>
<dbReference type="InterPro" id="IPR012349">
    <property type="entry name" value="Split_barrel_FMN-bd"/>
</dbReference>
<evidence type="ECO:0000313" key="3">
    <source>
        <dbReference type="Proteomes" id="UP001606210"/>
    </source>
</evidence>
<dbReference type="PANTHER" id="PTHR42815:SF2">
    <property type="entry name" value="FAD-BINDING, PUTATIVE (AFU_ORTHOLOGUE AFUA_6G07600)-RELATED"/>
    <property type="match status" value="1"/>
</dbReference>
<dbReference type="PANTHER" id="PTHR42815">
    <property type="entry name" value="FAD-BINDING, PUTATIVE (AFU_ORTHOLOGUE AFUA_6G07600)-RELATED"/>
    <property type="match status" value="1"/>
</dbReference>
<accession>A0ABW7EYN3</accession>
<feature type="domain" description="Pyridoxamine 5'-phosphate oxidase N-terminal" evidence="1">
    <location>
        <begin position="59"/>
        <end position="177"/>
    </location>
</feature>
<protein>
    <submittedName>
        <fullName evidence="2">Pyridoxamine 5'-phosphate oxidase family protein</fullName>
    </submittedName>
</protein>
<dbReference type="SUPFAM" id="SSF50475">
    <property type="entry name" value="FMN-binding split barrel"/>
    <property type="match status" value="1"/>
</dbReference>
<gene>
    <name evidence="2" type="ORF">ACG00Y_05825</name>
</gene>
<evidence type="ECO:0000259" key="1">
    <source>
        <dbReference type="Pfam" id="PF01243"/>
    </source>
</evidence>
<name>A0ABW7EYN3_9BURK</name>
<reference evidence="2 3" key="1">
    <citation type="submission" date="2024-08" db="EMBL/GenBank/DDBJ databases">
        <authorList>
            <person name="Lu H."/>
        </authorList>
    </citation>
    <scope>NUCLEOTIDE SEQUENCE [LARGE SCALE GENOMIC DNA]</scope>
    <source>
        <strain evidence="2 3">LYH14W</strain>
    </source>
</reference>
<keyword evidence="3" id="KW-1185">Reference proteome</keyword>
<comment type="caution">
    <text evidence="2">The sequence shown here is derived from an EMBL/GenBank/DDBJ whole genome shotgun (WGS) entry which is preliminary data.</text>
</comment>
<dbReference type="Pfam" id="PF01243">
    <property type="entry name" value="PNPOx_N"/>
    <property type="match status" value="1"/>
</dbReference>
<dbReference type="EMBL" id="JBIGHV010000002">
    <property type="protein sequence ID" value="MFG6429418.1"/>
    <property type="molecule type" value="Genomic_DNA"/>
</dbReference>
<organism evidence="2 3">
    <name type="scientific">Pelomonas parva</name>
    <dbReference type="NCBI Taxonomy" id="3299032"/>
    <lineage>
        <taxon>Bacteria</taxon>
        <taxon>Pseudomonadati</taxon>
        <taxon>Pseudomonadota</taxon>
        <taxon>Betaproteobacteria</taxon>
        <taxon>Burkholderiales</taxon>
        <taxon>Sphaerotilaceae</taxon>
        <taxon>Roseateles</taxon>
    </lineage>
</organism>
<dbReference type="InterPro" id="IPR011576">
    <property type="entry name" value="Pyridox_Oxase_N"/>
</dbReference>
<sequence>MFHGLGFLSWPSPDHRKEPELAATTFDAAHVIQDEAALAALFEPTHALAVQKSRDSLGPHAQAFIRRSPLLCIGTQHRDGRADVSPRGDPAGFVRVLDDRTLAIPDRPGNNRLDSLRNILANPSVGLLFIIPGFDETLRVNGQATLVTEPELLRSMSIQQRTPSLAILVHVTEVFLHCAKAFRRAHLWSDEQRQARSGMPSLMKMILDDTTGAPDDAELCRLDEALEDAYRKTLY</sequence>
<dbReference type="InterPro" id="IPR024029">
    <property type="entry name" value="Pyridox_Oxase_FMN-dep"/>
</dbReference>
<evidence type="ECO:0000313" key="2">
    <source>
        <dbReference type="EMBL" id="MFG6429418.1"/>
    </source>
</evidence>
<dbReference type="Proteomes" id="UP001606210">
    <property type="component" value="Unassembled WGS sequence"/>
</dbReference>
<proteinExistence type="predicted"/>